<evidence type="ECO:0000313" key="2">
    <source>
        <dbReference type="Proteomes" id="UP001608902"/>
    </source>
</evidence>
<organism evidence="1 2">
    <name type="scientific">Gnathostoma spinigerum</name>
    <dbReference type="NCBI Taxonomy" id="75299"/>
    <lineage>
        <taxon>Eukaryota</taxon>
        <taxon>Metazoa</taxon>
        <taxon>Ecdysozoa</taxon>
        <taxon>Nematoda</taxon>
        <taxon>Chromadorea</taxon>
        <taxon>Rhabditida</taxon>
        <taxon>Spirurina</taxon>
        <taxon>Gnathostomatomorpha</taxon>
        <taxon>Gnathostomatoidea</taxon>
        <taxon>Gnathostomatidae</taxon>
        <taxon>Gnathostoma</taxon>
    </lineage>
</organism>
<gene>
    <name evidence="1" type="ORF">AB6A40_003097</name>
</gene>
<keyword evidence="2" id="KW-1185">Reference proteome</keyword>
<name>A0ABD6E8I8_9BILA</name>
<reference evidence="1 2" key="1">
    <citation type="submission" date="2024-08" db="EMBL/GenBank/DDBJ databases">
        <title>Gnathostoma spinigerum genome.</title>
        <authorList>
            <person name="Gonzalez-Bertolin B."/>
            <person name="Monzon S."/>
            <person name="Zaballos A."/>
            <person name="Jimenez P."/>
            <person name="Dekumyoy P."/>
            <person name="Varona S."/>
            <person name="Cuesta I."/>
            <person name="Sumanam S."/>
            <person name="Adisakwattana P."/>
            <person name="Gasser R.B."/>
            <person name="Hernandez-Gonzalez A."/>
            <person name="Young N.D."/>
            <person name="Perteguer M.J."/>
        </authorList>
    </citation>
    <scope>NUCLEOTIDE SEQUENCE [LARGE SCALE GENOMIC DNA]</scope>
    <source>
        <strain evidence="1">AL3</strain>
        <tissue evidence="1">Liver</tissue>
    </source>
</reference>
<dbReference type="AlphaFoldDB" id="A0ABD6E8I8"/>
<sequence length="68" mass="7838">MFELSSHHFGDQADVSKDEFHSVSSLSVVIKTKMVLTVADNQCTRSLLFLLKRTEMLRVHLTKVFRTK</sequence>
<evidence type="ECO:0000313" key="1">
    <source>
        <dbReference type="EMBL" id="MFH4976388.1"/>
    </source>
</evidence>
<protein>
    <submittedName>
        <fullName evidence="1">Uncharacterized protein</fullName>
    </submittedName>
</protein>
<dbReference type="Proteomes" id="UP001608902">
    <property type="component" value="Unassembled WGS sequence"/>
</dbReference>
<comment type="caution">
    <text evidence="1">The sequence shown here is derived from an EMBL/GenBank/DDBJ whole genome shotgun (WGS) entry which is preliminary data.</text>
</comment>
<accession>A0ABD6E8I8</accession>
<dbReference type="EMBL" id="JBGFUD010001512">
    <property type="protein sequence ID" value="MFH4976388.1"/>
    <property type="molecule type" value="Genomic_DNA"/>
</dbReference>
<proteinExistence type="predicted"/>